<protein>
    <submittedName>
        <fullName evidence="1">Uncharacterized protein</fullName>
    </submittedName>
</protein>
<organism evidence="1 2">
    <name type="scientific">Gordonia oryzae</name>
    <dbReference type="NCBI Taxonomy" id="2487349"/>
    <lineage>
        <taxon>Bacteria</taxon>
        <taxon>Bacillati</taxon>
        <taxon>Actinomycetota</taxon>
        <taxon>Actinomycetes</taxon>
        <taxon>Mycobacteriales</taxon>
        <taxon>Gordoniaceae</taxon>
        <taxon>Gordonia</taxon>
    </lineage>
</organism>
<name>A0A3N4GXJ2_9ACTN</name>
<sequence length="157" mass="16510">MSAWCSTAATFAPAAHATPSTADAGIHRVDQIGDLSYQAMFAVGVQVFEYAGVIEERYNDDSTIYYTVLRKLHTPAQGTPGSRRYGFIGAALPATFAMYPTLGHPSVLAHSSFIFGVNPSRMTILPGSGLSQCLTFTIGPVGKLTGGGALASNTCWS</sequence>
<evidence type="ECO:0000313" key="1">
    <source>
        <dbReference type="EMBL" id="RPA57694.1"/>
    </source>
</evidence>
<proteinExistence type="predicted"/>
<dbReference type="Proteomes" id="UP000267536">
    <property type="component" value="Unassembled WGS sequence"/>
</dbReference>
<evidence type="ECO:0000313" key="2">
    <source>
        <dbReference type="Proteomes" id="UP000267536"/>
    </source>
</evidence>
<reference evidence="1 2" key="1">
    <citation type="submission" date="2018-11" db="EMBL/GenBank/DDBJ databases">
        <title>Draft genome sequence of Gordonia sp. RS15-1S isolated from rice stems.</title>
        <authorList>
            <person name="Muangham S."/>
        </authorList>
    </citation>
    <scope>NUCLEOTIDE SEQUENCE [LARGE SCALE GENOMIC DNA]</scope>
    <source>
        <strain evidence="1 2">RS15-1S</strain>
    </source>
</reference>
<accession>A0A3N4GXJ2</accession>
<gene>
    <name evidence="1" type="ORF">EF294_17625</name>
</gene>
<dbReference type="AlphaFoldDB" id="A0A3N4GXJ2"/>
<dbReference type="EMBL" id="RKMH01000015">
    <property type="protein sequence ID" value="RPA57694.1"/>
    <property type="molecule type" value="Genomic_DNA"/>
</dbReference>
<keyword evidence="2" id="KW-1185">Reference proteome</keyword>
<dbReference type="OrthoDB" id="4376368at2"/>
<comment type="caution">
    <text evidence="1">The sequence shown here is derived from an EMBL/GenBank/DDBJ whole genome shotgun (WGS) entry which is preliminary data.</text>
</comment>